<gene>
    <name evidence="4" type="ORF">TrVE_jg2799</name>
</gene>
<evidence type="ECO:0000256" key="1">
    <source>
        <dbReference type="ARBA" id="ARBA00022676"/>
    </source>
</evidence>
<protein>
    <recommendedName>
        <fullName evidence="6">DUF5672 domain-containing protein</fullName>
    </recommendedName>
</protein>
<evidence type="ECO:0000259" key="3">
    <source>
        <dbReference type="Pfam" id="PF18922"/>
    </source>
</evidence>
<keyword evidence="5" id="KW-1185">Reference proteome</keyword>
<evidence type="ECO:0000259" key="2">
    <source>
        <dbReference type="Pfam" id="PF00534"/>
    </source>
</evidence>
<feature type="domain" description="Glycosyl transferase family 1" evidence="2">
    <location>
        <begin position="518"/>
        <end position="663"/>
    </location>
</feature>
<dbReference type="AlphaFoldDB" id="A0A9W7EP05"/>
<dbReference type="InterPro" id="IPR001296">
    <property type="entry name" value="Glyco_trans_1"/>
</dbReference>
<dbReference type="Proteomes" id="UP001165160">
    <property type="component" value="Unassembled WGS sequence"/>
</dbReference>
<evidence type="ECO:0000313" key="4">
    <source>
        <dbReference type="EMBL" id="GMH87694.1"/>
    </source>
</evidence>
<dbReference type="Gene3D" id="3.40.50.2000">
    <property type="entry name" value="Glycogen Phosphorylase B"/>
    <property type="match status" value="1"/>
</dbReference>
<dbReference type="InterPro" id="IPR043729">
    <property type="entry name" value="DUF5672"/>
</dbReference>
<dbReference type="EMBL" id="BRXX01000075">
    <property type="protein sequence ID" value="GMH87694.1"/>
    <property type="molecule type" value="Genomic_DNA"/>
</dbReference>
<name>A0A9W7EP05_9STRA</name>
<dbReference type="GO" id="GO:0004377">
    <property type="term" value="F:GDP-Man:Man(3)GlcNAc(2)-PP-Dol alpha-1,2-mannosyltransferase activity"/>
    <property type="evidence" value="ECO:0007669"/>
    <property type="project" value="InterPro"/>
</dbReference>
<dbReference type="PANTHER" id="PTHR45919">
    <property type="entry name" value="GDP-MAN:MAN(3)GLCNAC(2)-PP-DOL ALPHA-1,2-MANNOSYLTRANSFERASE"/>
    <property type="match status" value="1"/>
</dbReference>
<dbReference type="GO" id="GO:0016020">
    <property type="term" value="C:membrane"/>
    <property type="evidence" value="ECO:0007669"/>
    <property type="project" value="TreeGrafter"/>
</dbReference>
<reference evidence="5" key="1">
    <citation type="journal article" date="2023" name="Commun. Biol.">
        <title>Genome analysis of Parmales, the sister group of diatoms, reveals the evolutionary specialization of diatoms from phago-mixotrophs to photoautotrophs.</title>
        <authorList>
            <person name="Ban H."/>
            <person name="Sato S."/>
            <person name="Yoshikawa S."/>
            <person name="Yamada K."/>
            <person name="Nakamura Y."/>
            <person name="Ichinomiya M."/>
            <person name="Sato N."/>
            <person name="Blanc-Mathieu R."/>
            <person name="Endo H."/>
            <person name="Kuwata A."/>
            <person name="Ogata H."/>
        </authorList>
    </citation>
    <scope>NUCLEOTIDE SEQUENCE [LARGE SCALE GENOMIC DNA]</scope>
    <source>
        <strain evidence="5">NIES 3699</strain>
    </source>
</reference>
<comment type="caution">
    <text evidence="4">The sequence shown here is derived from an EMBL/GenBank/DDBJ whole genome shotgun (WGS) entry which is preliminary data.</text>
</comment>
<dbReference type="SUPFAM" id="SSF53756">
    <property type="entry name" value="UDP-Glycosyltransferase/glycogen phosphorylase"/>
    <property type="match status" value="1"/>
</dbReference>
<keyword evidence="1" id="KW-0808">Transferase</keyword>
<keyword evidence="1" id="KW-0328">Glycosyltransferase</keyword>
<dbReference type="PANTHER" id="PTHR45919:SF1">
    <property type="entry name" value="GDP-MAN:MAN(3)GLCNAC(2)-PP-DOL ALPHA-1,2-MANNOSYLTRANSFERASE"/>
    <property type="match status" value="1"/>
</dbReference>
<dbReference type="InterPro" id="IPR038013">
    <property type="entry name" value="ALG11"/>
</dbReference>
<organism evidence="4 5">
    <name type="scientific">Triparma verrucosa</name>
    <dbReference type="NCBI Taxonomy" id="1606542"/>
    <lineage>
        <taxon>Eukaryota</taxon>
        <taxon>Sar</taxon>
        <taxon>Stramenopiles</taxon>
        <taxon>Ochrophyta</taxon>
        <taxon>Bolidophyceae</taxon>
        <taxon>Parmales</taxon>
        <taxon>Triparmaceae</taxon>
        <taxon>Triparma</taxon>
    </lineage>
</organism>
<accession>A0A9W7EP05</accession>
<evidence type="ECO:0008006" key="6">
    <source>
        <dbReference type="Google" id="ProtNLM"/>
    </source>
</evidence>
<proteinExistence type="predicted"/>
<sequence>MQAFTYAPKDKRLVKLALLKKNLADAVRMHTRSGGDQQRRTIVKNGRDLYAYDEGALYHIKDCKLCGEHYNFCTNTFTDGTPSYLIQIELPKDTFEREWVTVIPFQCNQIPEISSFSEEGTFVYATDAQSGVYFVGGENRKYPVPACHLCSPFPSSCKTSQHFIDLDQASSPVVAIKNEVLATYLDAKQDFSCQIMERLRNRNPLSGRDLIFIRLEHAKSTNIYFRKGKHLHEVNGCSPCKESPFTVCTEKAASELLALPTFEVTKEDMELEGLSFSTAFECSMLPMINKKRAAMFTPYNLTPGGGEKYFLETVHLFQSMGYTVDIFTESYNVCRSKKCILSVADALNVNLDPLLMRFYFNVNSKDKSFEILKKSEYDIFFLIGNEKIPQYPGVGAYNIFQCQFPFDLAAGNVHDKSVEALASFDVIWVNSHFTRTWYRKYVKPWTDRLREQNLNLLTAHTTGSGKLGANEQWRRYRWPEVDILNPPVEVTSLQEEALSAPRDECFLVVVLGRVFQGRQAKGHAIAIELLRLIREENPTICLNLALAGYVMPGHEDYAEGLKKLGELTKVEIHFNAQREEIHDLLDRATIQWHLTGALNNNDDPASFEHFGISIVESMAKGLIPIVFNKGGPPEIVTAKVGRAVDHVDEFTKATVEVLSMSKRERIAMAEAGMERAKIFSEEAFIKKGSYRTYRGLKEQEIFRRLPAMASWDIEPHAPTRDQSCGRRFECAALIVEFRDHPNFMFSVHNTMANLGPGWKLYVVTLPEVVPALLDGISKALPKANMRNNPVQSSASREETSSSLMKLAASSEDGSVELLTIDESIMMNTDLYSKIFKRHDFWTYFEKHQGLLIFQVDAIMLPKSKFSIYEFVDYDYVGAPWCPDNTILKPLLKDKTIKYLVGNGGFSWRSTRSMLECSRRMGNDSPSSEPEDRFFIRCFSTDEMDFEVAPVEVARTFAVEVPCWDLQEEVSKGNIPIGLHATWYYTDMELVDEMLGF</sequence>
<dbReference type="GO" id="GO:0006487">
    <property type="term" value="P:protein N-linked glycosylation"/>
    <property type="evidence" value="ECO:0007669"/>
    <property type="project" value="TreeGrafter"/>
</dbReference>
<dbReference type="Pfam" id="PF18922">
    <property type="entry name" value="DUF5672"/>
    <property type="match status" value="1"/>
</dbReference>
<evidence type="ECO:0000313" key="5">
    <source>
        <dbReference type="Proteomes" id="UP001165160"/>
    </source>
</evidence>
<dbReference type="Pfam" id="PF00534">
    <property type="entry name" value="Glycos_transf_1"/>
    <property type="match status" value="1"/>
</dbReference>
<feature type="domain" description="DUF5672" evidence="3">
    <location>
        <begin position="815"/>
        <end position="979"/>
    </location>
</feature>